<dbReference type="RefSeq" id="WP_344904420.1">
    <property type="nucleotide sequence ID" value="NZ_BAABAS010000021.1"/>
</dbReference>
<evidence type="ECO:0000256" key="7">
    <source>
        <dbReference type="ARBA" id="ARBA00023291"/>
    </source>
</evidence>
<comment type="cofactor">
    <cofactor evidence="1">
        <name>[3Fe-4S] cluster</name>
        <dbReference type="ChEBI" id="CHEBI:21137"/>
    </cofactor>
</comment>
<dbReference type="PANTHER" id="PTHR36923:SF3">
    <property type="entry name" value="FERREDOXIN"/>
    <property type="match status" value="1"/>
</dbReference>
<dbReference type="InterPro" id="IPR001080">
    <property type="entry name" value="3Fe4S_ferredoxin"/>
</dbReference>
<dbReference type="Pfam" id="PF13370">
    <property type="entry name" value="Fer4_13"/>
    <property type="match status" value="1"/>
</dbReference>
<dbReference type="EMBL" id="BAABAS010000021">
    <property type="protein sequence ID" value="GAA4240040.1"/>
    <property type="molecule type" value="Genomic_DNA"/>
</dbReference>
<evidence type="ECO:0000256" key="5">
    <source>
        <dbReference type="ARBA" id="ARBA00023004"/>
    </source>
</evidence>
<evidence type="ECO:0000256" key="1">
    <source>
        <dbReference type="ARBA" id="ARBA00001927"/>
    </source>
</evidence>
<evidence type="ECO:0000256" key="4">
    <source>
        <dbReference type="ARBA" id="ARBA00022982"/>
    </source>
</evidence>
<keyword evidence="6 8" id="KW-0411">Iron-sulfur</keyword>
<keyword evidence="5 8" id="KW-0408">Iron</keyword>
<sequence length="72" mass="7931">MHITTDTDSCIGSGQCALALPEIFDQDDTEGKVLLINDSPDRELHDDVREAAYRCPMQAITVTEAEPRQEGP</sequence>
<dbReference type="SUPFAM" id="SSF54862">
    <property type="entry name" value="4Fe-4S ferredoxins"/>
    <property type="match status" value="1"/>
</dbReference>
<keyword evidence="3 8" id="KW-0479">Metal-binding</keyword>
<dbReference type="Gene3D" id="3.30.70.20">
    <property type="match status" value="1"/>
</dbReference>
<name>A0ABP8CJE0_9ACTN</name>
<comment type="caution">
    <text evidence="9">The sequence shown here is derived from an EMBL/GenBank/DDBJ whole genome shotgun (WGS) entry which is preliminary data.</text>
</comment>
<evidence type="ECO:0000313" key="9">
    <source>
        <dbReference type="EMBL" id="GAA4240040.1"/>
    </source>
</evidence>
<keyword evidence="7" id="KW-0003">3Fe-4S</keyword>
<dbReference type="PRINTS" id="PR00352">
    <property type="entry name" value="3FE4SFRDOXIN"/>
</dbReference>
<evidence type="ECO:0000256" key="6">
    <source>
        <dbReference type="ARBA" id="ARBA00023014"/>
    </source>
</evidence>
<reference evidence="10" key="1">
    <citation type="journal article" date="2019" name="Int. J. Syst. Evol. Microbiol.">
        <title>The Global Catalogue of Microorganisms (GCM) 10K type strain sequencing project: providing services to taxonomists for standard genome sequencing and annotation.</title>
        <authorList>
            <consortium name="The Broad Institute Genomics Platform"/>
            <consortium name="The Broad Institute Genome Sequencing Center for Infectious Disease"/>
            <person name="Wu L."/>
            <person name="Ma J."/>
        </authorList>
    </citation>
    <scope>NUCLEOTIDE SEQUENCE [LARGE SCALE GENOMIC DNA]</scope>
    <source>
        <strain evidence="10">JCM 17440</strain>
    </source>
</reference>
<protein>
    <recommendedName>
        <fullName evidence="8">Ferredoxin</fullName>
    </recommendedName>
</protein>
<evidence type="ECO:0000256" key="3">
    <source>
        <dbReference type="ARBA" id="ARBA00022723"/>
    </source>
</evidence>
<proteinExistence type="predicted"/>
<keyword evidence="2 8" id="KW-0813">Transport</keyword>
<keyword evidence="10" id="KW-1185">Reference proteome</keyword>
<dbReference type="Proteomes" id="UP001501710">
    <property type="component" value="Unassembled WGS sequence"/>
</dbReference>
<comment type="function">
    <text evidence="8">Ferredoxins are iron-sulfur proteins that transfer electrons in a wide variety of metabolic reactions.</text>
</comment>
<gene>
    <name evidence="9" type="ORF">GCM10022254_63290</name>
</gene>
<organism evidence="9 10">
    <name type="scientific">Actinomadura meridiana</name>
    <dbReference type="NCBI Taxonomy" id="559626"/>
    <lineage>
        <taxon>Bacteria</taxon>
        <taxon>Bacillati</taxon>
        <taxon>Actinomycetota</taxon>
        <taxon>Actinomycetes</taxon>
        <taxon>Streptosporangiales</taxon>
        <taxon>Thermomonosporaceae</taxon>
        <taxon>Actinomadura</taxon>
    </lineage>
</organism>
<evidence type="ECO:0000313" key="10">
    <source>
        <dbReference type="Proteomes" id="UP001501710"/>
    </source>
</evidence>
<dbReference type="PANTHER" id="PTHR36923">
    <property type="entry name" value="FERREDOXIN"/>
    <property type="match status" value="1"/>
</dbReference>
<keyword evidence="4 8" id="KW-0249">Electron transport</keyword>
<dbReference type="InterPro" id="IPR051269">
    <property type="entry name" value="Fe-S_cluster_ET"/>
</dbReference>
<evidence type="ECO:0000256" key="2">
    <source>
        <dbReference type="ARBA" id="ARBA00022448"/>
    </source>
</evidence>
<accession>A0ABP8CJE0</accession>
<evidence type="ECO:0000256" key="8">
    <source>
        <dbReference type="RuleBase" id="RU368020"/>
    </source>
</evidence>